<keyword evidence="2" id="KW-1185">Reference proteome</keyword>
<evidence type="ECO:0000313" key="2">
    <source>
        <dbReference type="Proteomes" id="UP001607302"/>
    </source>
</evidence>
<organism evidence="1 2">
    <name type="scientific">Vespula squamosa</name>
    <name type="common">Southern yellow jacket</name>
    <name type="synonym">Wasp</name>
    <dbReference type="NCBI Taxonomy" id="30214"/>
    <lineage>
        <taxon>Eukaryota</taxon>
        <taxon>Metazoa</taxon>
        <taxon>Ecdysozoa</taxon>
        <taxon>Arthropoda</taxon>
        <taxon>Hexapoda</taxon>
        <taxon>Insecta</taxon>
        <taxon>Pterygota</taxon>
        <taxon>Neoptera</taxon>
        <taxon>Endopterygota</taxon>
        <taxon>Hymenoptera</taxon>
        <taxon>Apocrita</taxon>
        <taxon>Aculeata</taxon>
        <taxon>Vespoidea</taxon>
        <taxon>Vespidae</taxon>
        <taxon>Vespinae</taxon>
        <taxon>Vespula</taxon>
    </lineage>
</organism>
<gene>
    <name evidence="1" type="ORF">V1478_010515</name>
</gene>
<name>A0ABD2AHZ6_VESSQ</name>
<accession>A0ABD2AHZ6</accession>
<evidence type="ECO:0000313" key="1">
    <source>
        <dbReference type="EMBL" id="KAL2720249.1"/>
    </source>
</evidence>
<sequence>MKIGLSLSGKLDGHILVEGVARIKGGIDDRGEDDAKGNCKETQGRQLKKKEGLSLQENMVYKKWNETTRRLIPRACREIQNLPPVGRFANSTSSFGDHARILLPGIARFPISMHSRATYRTILLVSPPGPSDYYVEIIEDFERVTCKASEVKLRRVKRLHHNKNEGSHNFASLGSSNPFHDLSRKANPFLHR</sequence>
<dbReference type="Proteomes" id="UP001607302">
    <property type="component" value="Unassembled WGS sequence"/>
</dbReference>
<dbReference type="AlphaFoldDB" id="A0ABD2AHZ6"/>
<dbReference type="EMBL" id="JAUDFV010000147">
    <property type="protein sequence ID" value="KAL2720249.1"/>
    <property type="molecule type" value="Genomic_DNA"/>
</dbReference>
<comment type="caution">
    <text evidence="1">The sequence shown here is derived from an EMBL/GenBank/DDBJ whole genome shotgun (WGS) entry which is preliminary data.</text>
</comment>
<reference evidence="1 2" key="1">
    <citation type="journal article" date="2024" name="Ann. Entomol. Soc. Am.">
        <title>Genomic analyses of the southern and eastern yellowjacket wasps (Hymenoptera: Vespidae) reveal evolutionary signatures of social life.</title>
        <authorList>
            <person name="Catto M.A."/>
            <person name="Caine P.B."/>
            <person name="Orr S.E."/>
            <person name="Hunt B.G."/>
            <person name="Goodisman M.A.D."/>
        </authorList>
    </citation>
    <scope>NUCLEOTIDE SEQUENCE [LARGE SCALE GENOMIC DNA]</scope>
    <source>
        <strain evidence="1">233</strain>
        <tissue evidence="1">Head and thorax</tissue>
    </source>
</reference>
<proteinExistence type="predicted"/>
<protein>
    <submittedName>
        <fullName evidence="1">Uncharacterized protein</fullName>
    </submittedName>
</protein>